<sequence>MSWLTEPDLRALWAKWFQNRLTRHRDTDGNVKLAIVRLTADGLWI</sequence>
<dbReference type="InterPro" id="IPR036271">
    <property type="entry name" value="Tet_transcr_reg_TetR-rel_C_sf"/>
</dbReference>
<accession>A0A8J6U0F7</accession>
<proteinExistence type="predicted"/>
<dbReference type="EMBL" id="JACVVX010000017">
    <property type="protein sequence ID" value="MBD0417519.1"/>
    <property type="molecule type" value="Genomic_DNA"/>
</dbReference>
<organism evidence="2 3">
    <name type="scientific">Oryzicola mucosus</name>
    <dbReference type="NCBI Taxonomy" id="2767425"/>
    <lineage>
        <taxon>Bacteria</taxon>
        <taxon>Pseudomonadati</taxon>
        <taxon>Pseudomonadota</taxon>
        <taxon>Alphaproteobacteria</taxon>
        <taxon>Hyphomicrobiales</taxon>
        <taxon>Phyllobacteriaceae</taxon>
        <taxon>Oryzicola</taxon>
    </lineage>
</organism>
<evidence type="ECO:0000313" key="2">
    <source>
        <dbReference type="EMBL" id="MBD0417519.1"/>
    </source>
</evidence>
<feature type="domain" description="TetR transcriptional regulator CgmR-like C-terminal" evidence="1">
    <location>
        <begin position="4"/>
        <end position="44"/>
    </location>
</feature>
<evidence type="ECO:0000259" key="1">
    <source>
        <dbReference type="Pfam" id="PF17937"/>
    </source>
</evidence>
<dbReference type="Gene3D" id="1.10.357.10">
    <property type="entry name" value="Tetracycline Repressor, domain 2"/>
    <property type="match status" value="1"/>
</dbReference>
<evidence type="ECO:0000313" key="3">
    <source>
        <dbReference type="Proteomes" id="UP000643405"/>
    </source>
</evidence>
<gene>
    <name evidence="2" type="ORF">ICI42_23070</name>
</gene>
<dbReference type="InterPro" id="IPR041479">
    <property type="entry name" value="TetR_CgmR_C"/>
</dbReference>
<keyword evidence="3" id="KW-1185">Reference proteome</keyword>
<dbReference type="Proteomes" id="UP000643405">
    <property type="component" value="Unassembled WGS sequence"/>
</dbReference>
<dbReference type="Pfam" id="PF17937">
    <property type="entry name" value="TetR_C_28"/>
    <property type="match status" value="1"/>
</dbReference>
<reference evidence="2" key="1">
    <citation type="submission" date="2020-09" db="EMBL/GenBank/DDBJ databases">
        <title>Genome seq and assembly of Tianweitania sp.</title>
        <authorList>
            <person name="Chhetri G."/>
        </authorList>
    </citation>
    <scope>NUCLEOTIDE SEQUENCE</scope>
    <source>
        <strain evidence="2">Rool2</strain>
    </source>
</reference>
<dbReference type="SUPFAM" id="SSF48498">
    <property type="entry name" value="Tetracyclin repressor-like, C-terminal domain"/>
    <property type="match status" value="1"/>
</dbReference>
<protein>
    <recommendedName>
        <fullName evidence="1">TetR transcriptional regulator CgmR-like C-terminal domain-containing protein</fullName>
    </recommendedName>
</protein>
<dbReference type="AlphaFoldDB" id="A0A8J6U0F7"/>
<comment type="caution">
    <text evidence="2">The sequence shown here is derived from an EMBL/GenBank/DDBJ whole genome shotgun (WGS) entry which is preliminary data.</text>
</comment>
<name>A0A8J6U0F7_9HYPH</name>